<evidence type="ECO:0000313" key="2">
    <source>
        <dbReference type="Proteomes" id="UP000247702"/>
    </source>
</evidence>
<organism evidence="1 2">
    <name type="scientific">Rhizophagus clarus</name>
    <dbReference type="NCBI Taxonomy" id="94130"/>
    <lineage>
        <taxon>Eukaryota</taxon>
        <taxon>Fungi</taxon>
        <taxon>Fungi incertae sedis</taxon>
        <taxon>Mucoromycota</taxon>
        <taxon>Glomeromycotina</taxon>
        <taxon>Glomeromycetes</taxon>
        <taxon>Glomerales</taxon>
        <taxon>Glomeraceae</taxon>
        <taxon>Rhizophagus</taxon>
    </lineage>
</organism>
<proteinExistence type="predicted"/>
<accession>A0A2Z6S8T2</accession>
<name>A0A2Z6S8T2_9GLOM</name>
<gene>
    <name evidence="1" type="ORF">RclHR1_00400021</name>
</gene>
<keyword evidence="2" id="KW-1185">Reference proteome</keyword>
<dbReference type="Proteomes" id="UP000247702">
    <property type="component" value="Unassembled WGS sequence"/>
</dbReference>
<reference evidence="1 2" key="1">
    <citation type="submission" date="2017-11" db="EMBL/GenBank/DDBJ databases">
        <title>The genome of Rhizophagus clarus HR1 reveals common genetic basis of auxotrophy among arbuscular mycorrhizal fungi.</title>
        <authorList>
            <person name="Kobayashi Y."/>
        </authorList>
    </citation>
    <scope>NUCLEOTIDE SEQUENCE [LARGE SCALE GENOMIC DNA]</scope>
    <source>
        <strain evidence="1 2">HR1</strain>
    </source>
</reference>
<comment type="caution">
    <text evidence="1">The sequence shown here is derived from an EMBL/GenBank/DDBJ whole genome shotgun (WGS) entry which is preliminary data.</text>
</comment>
<evidence type="ECO:0000313" key="1">
    <source>
        <dbReference type="EMBL" id="GBC00907.1"/>
    </source>
</evidence>
<protein>
    <submittedName>
        <fullName evidence="1">Uncharacterized protein</fullName>
    </submittedName>
</protein>
<dbReference type="EMBL" id="BEXD01003335">
    <property type="protein sequence ID" value="GBC00907.1"/>
    <property type="molecule type" value="Genomic_DNA"/>
</dbReference>
<dbReference type="STRING" id="94130.A0A2Z6S8T2"/>
<sequence length="113" mass="13252">MLYKLSIVRLQQETLSVNNISDRVENSFKRLKIKYNLIASTLAIMYDNNLTCQSNIERKIMGGQLPITQVLNPDLLFKDRLNYHLQCHNIYFLSQIMATDGIRLLTYSDLRIR</sequence>
<dbReference type="AlphaFoldDB" id="A0A2Z6S8T2"/>